<evidence type="ECO:0000313" key="4">
    <source>
        <dbReference type="Proteomes" id="UP000320475"/>
    </source>
</evidence>
<dbReference type="VEuPathDB" id="FungiDB:SeMB42_g00375"/>
<sequence>MGNQQTRQTKSEQLVFHNDPPVPVTFSASFLRQLQGLPSDNIFPFENQHQPAAPSDAELETIIQQRVAYETELQQQRSFNYEARSADQVRREAEDLIRRARGAPLPSPKPEYADMEQQLVDCYRNKHGRPLDCWREVEEFKEMAKAAERDFVLGI</sequence>
<organism evidence="2 3">
    <name type="scientific">Synchytrium endobioticum</name>
    <dbReference type="NCBI Taxonomy" id="286115"/>
    <lineage>
        <taxon>Eukaryota</taxon>
        <taxon>Fungi</taxon>
        <taxon>Fungi incertae sedis</taxon>
        <taxon>Chytridiomycota</taxon>
        <taxon>Chytridiomycota incertae sedis</taxon>
        <taxon>Chytridiomycetes</taxon>
        <taxon>Synchytriales</taxon>
        <taxon>Synchytriaceae</taxon>
        <taxon>Synchytrium</taxon>
    </lineage>
</organism>
<dbReference type="EMBL" id="QEAN01000007">
    <property type="protein sequence ID" value="TPX54296.1"/>
    <property type="molecule type" value="Genomic_DNA"/>
</dbReference>
<dbReference type="AlphaFoldDB" id="A0A507DRY3"/>
<reference evidence="3 4" key="1">
    <citation type="journal article" date="2019" name="Sci. Rep.">
        <title>Comparative genomics of chytrid fungi reveal insights into the obligate biotrophic and pathogenic lifestyle of Synchytrium endobioticum.</title>
        <authorList>
            <person name="van de Vossenberg B.T.L.H."/>
            <person name="Warris S."/>
            <person name="Nguyen H.D.T."/>
            <person name="van Gent-Pelzer M.P.E."/>
            <person name="Joly D.L."/>
            <person name="van de Geest H.C."/>
            <person name="Bonants P.J.M."/>
            <person name="Smith D.S."/>
            <person name="Levesque C.A."/>
            <person name="van der Lee T.A.J."/>
        </authorList>
    </citation>
    <scope>NUCLEOTIDE SEQUENCE [LARGE SCALE GENOMIC DNA]</scope>
    <source>
        <strain evidence="1 4">LEV6574</strain>
        <strain evidence="2 3">MB42</strain>
    </source>
</reference>
<protein>
    <submittedName>
        <fullName evidence="2">Uncharacterized protein</fullName>
    </submittedName>
</protein>
<dbReference type="Proteomes" id="UP000320475">
    <property type="component" value="Unassembled WGS sequence"/>
</dbReference>
<dbReference type="Proteomes" id="UP000317494">
    <property type="component" value="Unassembled WGS sequence"/>
</dbReference>
<proteinExistence type="predicted"/>
<comment type="caution">
    <text evidence="2">The sequence shown here is derived from an EMBL/GenBank/DDBJ whole genome shotgun (WGS) entry which is preliminary data.</text>
</comment>
<evidence type="ECO:0000313" key="1">
    <source>
        <dbReference type="EMBL" id="TPX49733.1"/>
    </source>
</evidence>
<name>A0A507DRY3_9FUNG</name>
<evidence type="ECO:0000313" key="3">
    <source>
        <dbReference type="Proteomes" id="UP000317494"/>
    </source>
</evidence>
<dbReference type="OrthoDB" id="5544375at2759"/>
<dbReference type="EMBL" id="QEAM01000028">
    <property type="protein sequence ID" value="TPX49733.1"/>
    <property type="molecule type" value="Genomic_DNA"/>
</dbReference>
<accession>A0A507DRY3</accession>
<dbReference type="InterPro" id="IPR012471">
    <property type="entry name" value="DUF1690"/>
</dbReference>
<keyword evidence="3" id="KW-1185">Reference proteome</keyword>
<dbReference type="Pfam" id="PF07956">
    <property type="entry name" value="DUF1690"/>
    <property type="match status" value="1"/>
</dbReference>
<gene>
    <name evidence="1" type="ORF">SeLEV6574_g01285</name>
    <name evidence="2" type="ORF">SeMB42_g00375</name>
</gene>
<evidence type="ECO:0000313" key="2">
    <source>
        <dbReference type="EMBL" id="TPX54296.1"/>
    </source>
</evidence>